<dbReference type="Proteomes" id="UP000182840">
    <property type="component" value="Chromosome"/>
</dbReference>
<name>A0A1L3SW82_9HYPH</name>
<evidence type="ECO:0000313" key="2">
    <source>
        <dbReference type="Proteomes" id="UP000182840"/>
    </source>
</evidence>
<dbReference type="KEGG" id="meso:BSQ44_21600"/>
<dbReference type="InterPro" id="IPR011660">
    <property type="entry name" value="VapB-like"/>
</dbReference>
<dbReference type="EMBL" id="CP018171">
    <property type="protein sequence ID" value="APH73686.1"/>
    <property type="molecule type" value="Genomic_DNA"/>
</dbReference>
<dbReference type="OrthoDB" id="8450950at2"/>
<sequence>MAITIRNKETEELIRRIGRRTGEGPSAVIRRLAEREAVQQPTRVSEEEVQRRLAFMADLRKRYPPPDDGTTWADLEEEMDSIFGDDLK</sequence>
<reference evidence="2" key="1">
    <citation type="submission" date="2016-11" db="EMBL/GenBank/DDBJ databases">
        <title>Mesorhizobium oceanicum sp. nov., isolated from deep seawater in South China Sea.</title>
        <authorList>
            <person name="Fu G.-Y."/>
        </authorList>
    </citation>
    <scope>NUCLEOTIDE SEQUENCE [LARGE SCALE GENOMIC DNA]</scope>
    <source>
        <strain evidence="2">B7</strain>
    </source>
</reference>
<evidence type="ECO:0000313" key="1">
    <source>
        <dbReference type="EMBL" id="APH73686.1"/>
    </source>
</evidence>
<dbReference type="AlphaFoldDB" id="A0A1L3SW82"/>
<keyword evidence="2" id="KW-1185">Reference proteome</keyword>
<proteinExistence type="predicted"/>
<protein>
    <submittedName>
        <fullName evidence="1">Uncharacterized protein</fullName>
    </submittedName>
</protein>
<dbReference type="Pfam" id="PF07704">
    <property type="entry name" value="PSK_trans_fac"/>
    <property type="match status" value="1"/>
</dbReference>
<dbReference type="RefSeq" id="WP_072607150.1">
    <property type="nucleotide sequence ID" value="NZ_CP018171.1"/>
</dbReference>
<dbReference type="STRING" id="1670800.BSQ44_21600"/>
<organism evidence="1 2">
    <name type="scientific">Aquibium oceanicum</name>
    <dbReference type="NCBI Taxonomy" id="1670800"/>
    <lineage>
        <taxon>Bacteria</taxon>
        <taxon>Pseudomonadati</taxon>
        <taxon>Pseudomonadota</taxon>
        <taxon>Alphaproteobacteria</taxon>
        <taxon>Hyphomicrobiales</taxon>
        <taxon>Phyllobacteriaceae</taxon>
        <taxon>Aquibium</taxon>
    </lineage>
</organism>
<gene>
    <name evidence="1" type="ORF">BSQ44_21600</name>
</gene>
<accession>A0A1L3SW82</accession>